<dbReference type="Proteomes" id="UP000006101">
    <property type="component" value="Chromosome"/>
</dbReference>
<protein>
    <submittedName>
        <fullName evidence="2">Uncharacterized protein</fullName>
    </submittedName>
</protein>
<feature type="region of interest" description="Disordered" evidence="1">
    <location>
        <begin position="55"/>
        <end position="121"/>
    </location>
</feature>
<evidence type="ECO:0000313" key="2">
    <source>
        <dbReference type="EMBL" id="AFS80277.1"/>
    </source>
</evidence>
<sequence length="343" mass="36969">MTKTTFIAIFAVAVLLTGTMAGPIGLVQSADALKSKGNNLTEIGSKKVCGDRLCSEVPPAEKSGEPKKKEQVKSEKKAESAEKAKEAPKKDTKAEKMMEAKTVTKTPKTVTGIITSETDPGIGHESHQLAIVLPPSDKTYRGYLTYTASENVQLVALHGPLKKGMDKGQAIWTTDGKTKFGLTFVDKETSTGVWQFTGNAIAIHTKNSEPFTVSYSVTYTEHSTDGQRIVKGTTTSVQDPGIGHEEHQLALLLAPRDKAYSGHLTYDASEQVQIVTLIGPIEKGQIQGMPYWTPDDKTYYALSLVPTKAAGSTSFSGNALALHTFNSEPFTVSYSIVLTNPQK</sequence>
<proteinExistence type="predicted"/>
<dbReference type="HOGENOM" id="CLU_807986_0_0_2"/>
<feature type="compositionally biased region" description="Basic and acidic residues" evidence="1">
    <location>
        <begin position="62"/>
        <end position="99"/>
    </location>
</feature>
<feature type="compositionally biased region" description="Low complexity" evidence="1">
    <location>
        <begin position="101"/>
        <end position="111"/>
    </location>
</feature>
<dbReference type="PATRIC" id="fig|1229908.8.peg.393"/>
<dbReference type="AlphaFoldDB" id="K0B599"/>
<evidence type="ECO:0000256" key="1">
    <source>
        <dbReference type="SAM" id="MobiDB-lite"/>
    </source>
</evidence>
<dbReference type="GeneID" id="13725822"/>
<reference evidence="2 3" key="1">
    <citation type="journal article" date="2012" name="J. Bacteriol.">
        <title>Draft Genome Sequence of an Ammonia-Oxidizing Archaeon, "Candidatus Nitrosopumilus koreensis" AR1, from Marine Sediment.</title>
        <authorList>
            <person name="Park S.J."/>
            <person name="Kim J.G."/>
            <person name="Jung M.Y."/>
            <person name="Kim S.J."/>
            <person name="Cha I.T."/>
            <person name="Kwon K."/>
            <person name="Lee J.H."/>
            <person name="Rhee S.K."/>
        </authorList>
    </citation>
    <scope>NUCLEOTIDE SEQUENCE [LARGE SCALE GENOMIC DNA]</scope>
    <source>
        <strain evidence="2 3">AR1</strain>
    </source>
</reference>
<evidence type="ECO:0000313" key="3">
    <source>
        <dbReference type="Proteomes" id="UP000006101"/>
    </source>
</evidence>
<dbReference type="EMBL" id="CP003842">
    <property type="protein sequence ID" value="AFS80277.1"/>
    <property type="molecule type" value="Genomic_DNA"/>
</dbReference>
<keyword evidence="3" id="KW-1185">Reference proteome</keyword>
<dbReference type="KEGG" id="nkr:NKOR_01855"/>
<accession>K0B599</accession>
<gene>
    <name evidence="2" type="ORF">NKOR_01855</name>
</gene>
<organism evidence="2 3">
    <name type="scientific">Candidatus Nitrosopumilus koreensis AR1</name>
    <dbReference type="NCBI Taxonomy" id="1229908"/>
    <lineage>
        <taxon>Archaea</taxon>
        <taxon>Nitrososphaerota</taxon>
        <taxon>Nitrososphaeria</taxon>
        <taxon>Nitrosopumilales</taxon>
        <taxon>Nitrosopumilaceae</taxon>
        <taxon>Nitrosopumilus</taxon>
    </lineage>
</organism>
<dbReference type="RefSeq" id="WP_014962666.1">
    <property type="nucleotide sequence ID" value="NC_018655.1"/>
</dbReference>
<dbReference type="STRING" id="1229908.NKOR_01855"/>
<name>K0B599_9ARCH</name>